<dbReference type="InterPro" id="IPR025640">
    <property type="entry name" value="GYF_2"/>
</dbReference>
<evidence type="ECO:0000313" key="10">
    <source>
        <dbReference type="Proteomes" id="UP000366872"/>
    </source>
</evidence>
<keyword evidence="3 6" id="KW-0812">Transmembrane</keyword>
<dbReference type="Proteomes" id="UP000366872">
    <property type="component" value="Unassembled WGS sequence"/>
</dbReference>
<evidence type="ECO:0000256" key="3">
    <source>
        <dbReference type="ARBA" id="ARBA00022692"/>
    </source>
</evidence>
<keyword evidence="2" id="KW-1003">Cell membrane</keyword>
<feature type="domain" description="GYF" evidence="8">
    <location>
        <begin position="3"/>
        <end position="51"/>
    </location>
</feature>
<keyword evidence="10" id="KW-1185">Reference proteome</keyword>
<comment type="subcellular location">
    <subcellularLocation>
        <location evidence="1">Cell membrane</location>
        <topology evidence="1">Multi-pass membrane protein</topology>
    </subcellularLocation>
</comment>
<dbReference type="Pfam" id="PF06271">
    <property type="entry name" value="RDD"/>
    <property type="match status" value="1"/>
</dbReference>
<dbReference type="EMBL" id="CAAHFG010000001">
    <property type="protein sequence ID" value="VGO14335.1"/>
    <property type="molecule type" value="Genomic_DNA"/>
</dbReference>
<evidence type="ECO:0000256" key="4">
    <source>
        <dbReference type="ARBA" id="ARBA00022989"/>
    </source>
</evidence>
<feature type="transmembrane region" description="Helical" evidence="6">
    <location>
        <begin position="215"/>
        <end position="234"/>
    </location>
</feature>
<evidence type="ECO:0000259" key="7">
    <source>
        <dbReference type="Pfam" id="PF06271"/>
    </source>
</evidence>
<reference evidence="9 10" key="1">
    <citation type="submission" date="2019-04" db="EMBL/GenBank/DDBJ databases">
        <authorList>
            <person name="Van Vliet M D."/>
        </authorList>
    </citation>
    <scope>NUCLEOTIDE SEQUENCE [LARGE SCALE GENOMIC DNA]</scope>
    <source>
        <strain evidence="9 10">F1</strain>
    </source>
</reference>
<dbReference type="PANTHER" id="PTHR36115:SF9">
    <property type="entry name" value="LMO1584 PROTEIN"/>
    <property type="match status" value="1"/>
</dbReference>
<dbReference type="AlphaFoldDB" id="A0A6C2U393"/>
<evidence type="ECO:0008006" key="11">
    <source>
        <dbReference type="Google" id="ProtNLM"/>
    </source>
</evidence>
<feature type="transmembrane region" description="Helical" evidence="6">
    <location>
        <begin position="121"/>
        <end position="145"/>
    </location>
</feature>
<name>A0A6C2U393_PONDE</name>
<dbReference type="PANTHER" id="PTHR36115">
    <property type="entry name" value="PROLINE-RICH ANTIGEN HOMOLOG-RELATED"/>
    <property type="match status" value="1"/>
</dbReference>
<evidence type="ECO:0000256" key="6">
    <source>
        <dbReference type="SAM" id="Phobius"/>
    </source>
</evidence>
<dbReference type="Pfam" id="PF14237">
    <property type="entry name" value="GYF_2"/>
    <property type="match status" value="1"/>
</dbReference>
<gene>
    <name evidence="9" type="ORF">PDESU_02894</name>
</gene>
<feature type="domain" description="RDD" evidence="7">
    <location>
        <begin position="114"/>
        <end position="247"/>
    </location>
</feature>
<evidence type="ECO:0000256" key="1">
    <source>
        <dbReference type="ARBA" id="ARBA00004651"/>
    </source>
</evidence>
<keyword evidence="5 6" id="KW-0472">Membrane</keyword>
<dbReference type="GO" id="GO:0005886">
    <property type="term" value="C:plasma membrane"/>
    <property type="evidence" value="ECO:0007669"/>
    <property type="project" value="UniProtKB-SubCell"/>
</dbReference>
<evidence type="ECO:0000259" key="8">
    <source>
        <dbReference type="Pfam" id="PF14237"/>
    </source>
</evidence>
<sequence length="253" mass="27958">MHWYYVKDGDKAGPIADRDFPDFVARGEVSDETLVWNETMSDWMPYGKVPDTLAAGIAQASVSTGPTCSICGKEFAADQLIDFENARVCAGCKPDFIQQIKENAEISGETVMQYAGFWRRFGAVFIDGIIMYVANLPIGFVLGIMMPLLTDGSEPGAMFWVAFAVMYLLQLLIPALYMILMHGKYGATVGKKALGIKVVMSDGSPLSYGRATGRYFAYILSGMILYIGYIMAGLDDQKRALHDHMCNTRVIYK</sequence>
<protein>
    <recommendedName>
        <fullName evidence="11">RDD domain-containing protein</fullName>
    </recommendedName>
</protein>
<organism evidence="9 10">
    <name type="scientific">Pontiella desulfatans</name>
    <dbReference type="NCBI Taxonomy" id="2750659"/>
    <lineage>
        <taxon>Bacteria</taxon>
        <taxon>Pseudomonadati</taxon>
        <taxon>Kiritimatiellota</taxon>
        <taxon>Kiritimatiellia</taxon>
        <taxon>Kiritimatiellales</taxon>
        <taxon>Pontiellaceae</taxon>
        <taxon>Pontiella</taxon>
    </lineage>
</organism>
<proteinExistence type="predicted"/>
<evidence type="ECO:0000256" key="5">
    <source>
        <dbReference type="ARBA" id="ARBA00023136"/>
    </source>
</evidence>
<dbReference type="InterPro" id="IPR051791">
    <property type="entry name" value="Pra-immunoreactive"/>
</dbReference>
<keyword evidence="4 6" id="KW-1133">Transmembrane helix</keyword>
<accession>A0A6C2U393</accession>
<evidence type="ECO:0000313" key="9">
    <source>
        <dbReference type="EMBL" id="VGO14335.1"/>
    </source>
</evidence>
<evidence type="ECO:0000256" key="2">
    <source>
        <dbReference type="ARBA" id="ARBA00022475"/>
    </source>
</evidence>
<dbReference type="RefSeq" id="WP_136079826.1">
    <property type="nucleotide sequence ID" value="NZ_CAAHFG010000001.1"/>
</dbReference>
<dbReference type="InterPro" id="IPR010432">
    <property type="entry name" value="RDD"/>
</dbReference>
<feature type="transmembrane region" description="Helical" evidence="6">
    <location>
        <begin position="157"/>
        <end position="180"/>
    </location>
</feature>